<gene>
    <name evidence="1" type="ORF">C8N34_117109</name>
</gene>
<dbReference type="Proteomes" id="UP000244224">
    <property type="component" value="Unassembled WGS sequence"/>
</dbReference>
<reference evidence="1 2" key="1">
    <citation type="submission" date="2018-04" db="EMBL/GenBank/DDBJ databases">
        <title>Genomic Encyclopedia of Archaeal and Bacterial Type Strains, Phase II (KMG-II): from individual species to whole genera.</title>
        <authorList>
            <person name="Goeker M."/>
        </authorList>
    </citation>
    <scope>NUCLEOTIDE SEQUENCE [LARGE SCALE GENOMIC DNA]</scope>
    <source>
        <strain evidence="1 2">DSM 21823</strain>
    </source>
</reference>
<evidence type="ECO:0000313" key="1">
    <source>
        <dbReference type="EMBL" id="PTX46420.1"/>
    </source>
</evidence>
<keyword evidence="2" id="KW-1185">Reference proteome</keyword>
<name>A0A2T6ARK1_9RHOB</name>
<comment type="caution">
    <text evidence="1">The sequence shown here is derived from an EMBL/GenBank/DDBJ whole genome shotgun (WGS) entry which is preliminary data.</text>
</comment>
<dbReference type="EMBL" id="QBKP01000017">
    <property type="protein sequence ID" value="PTX46420.1"/>
    <property type="molecule type" value="Genomic_DNA"/>
</dbReference>
<accession>A0A2T6ARK1</accession>
<protein>
    <submittedName>
        <fullName evidence="1">Uncharacterized protein</fullName>
    </submittedName>
</protein>
<evidence type="ECO:0000313" key="2">
    <source>
        <dbReference type="Proteomes" id="UP000244224"/>
    </source>
</evidence>
<dbReference type="AlphaFoldDB" id="A0A2T6ARK1"/>
<dbReference type="OrthoDB" id="7860534at2"/>
<organism evidence="1 2">
    <name type="scientific">Gemmobacter caeni</name>
    <dbReference type="NCBI Taxonomy" id="589035"/>
    <lineage>
        <taxon>Bacteria</taxon>
        <taxon>Pseudomonadati</taxon>
        <taxon>Pseudomonadota</taxon>
        <taxon>Alphaproteobacteria</taxon>
        <taxon>Rhodobacterales</taxon>
        <taxon>Paracoccaceae</taxon>
        <taxon>Gemmobacter</taxon>
    </lineage>
</organism>
<sequence length="130" mass="14547">MDEQDEERITAGLILRAKGGDVDAAKLLFTEKGKRVRPIRFQECQTLDELKNEFESYMGMENVTHAESDHATKAFDRLFKLITARDAARKQAEAALTNISGLLVVPMADPLAWEVMAEKSQAALKDHART</sequence>
<dbReference type="RefSeq" id="WP_108130315.1">
    <property type="nucleotide sequence ID" value="NZ_QBKP01000017.1"/>
</dbReference>
<proteinExistence type="predicted"/>